<reference evidence="1" key="1">
    <citation type="journal article" date="2019" name="Sci. Rep.">
        <title>Draft genome of Tanacetum cinerariifolium, the natural source of mosquito coil.</title>
        <authorList>
            <person name="Yamashiro T."/>
            <person name="Shiraishi A."/>
            <person name="Satake H."/>
            <person name="Nakayama K."/>
        </authorList>
    </citation>
    <scope>NUCLEOTIDE SEQUENCE</scope>
</reference>
<comment type="caution">
    <text evidence="1">The sequence shown here is derived from an EMBL/GenBank/DDBJ whole genome shotgun (WGS) entry which is preliminary data.</text>
</comment>
<dbReference type="EMBL" id="BKCJ010521766">
    <property type="protein sequence ID" value="GFA95675.1"/>
    <property type="molecule type" value="Genomic_DNA"/>
</dbReference>
<dbReference type="PANTHER" id="PTHR24559">
    <property type="entry name" value="TRANSPOSON TY3-I GAG-POL POLYPROTEIN"/>
    <property type="match status" value="1"/>
</dbReference>
<evidence type="ECO:0000313" key="1">
    <source>
        <dbReference type="EMBL" id="GFA95675.1"/>
    </source>
</evidence>
<organism evidence="1">
    <name type="scientific">Tanacetum cinerariifolium</name>
    <name type="common">Dalmatian daisy</name>
    <name type="synonym">Chrysanthemum cinerariifolium</name>
    <dbReference type="NCBI Taxonomy" id="118510"/>
    <lineage>
        <taxon>Eukaryota</taxon>
        <taxon>Viridiplantae</taxon>
        <taxon>Streptophyta</taxon>
        <taxon>Embryophyta</taxon>
        <taxon>Tracheophyta</taxon>
        <taxon>Spermatophyta</taxon>
        <taxon>Magnoliopsida</taxon>
        <taxon>eudicotyledons</taxon>
        <taxon>Gunneridae</taxon>
        <taxon>Pentapetalae</taxon>
        <taxon>asterids</taxon>
        <taxon>campanulids</taxon>
        <taxon>Asterales</taxon>
        <taxon>Asteraceae</taxon>
        <taxon>Asteroideae</taxon>
        <taxon>Anthemideae</taxon>
        <taxon>Anthemidinae</taxon>
        <taxon>Tanacetum</taxon>
    </lineage>
</organism>
<evidence type="ECO:0008006" key="2">
    <source>
        <dbReference type="Google" id="ProtNLM"/>
    </source>
</evidence>
<dbReference type="AlphaFoldDB" id="A0A699KIB1"/>
<dbReference type="SUPFAM" id="SSF56672">
    <property type="entry name" value="DNA/RNA polymerases"/>
    <property type="match status" value="1"/>
</dbReference>
<feature type="non-terminal residue" evidence="1">
    <location>
        <position position="1"/>
    </location>
</feature>
<sequence length="124" mass="14766">RMRELVVKYKAEKVCYEEMVKMPMVDLKVLEDESFRMFIDYLELSKIDLYSGCHQMRVHEDKIPTIAFRIRYGHFELTIMPFGLTNAPAVYTKSKEEHESHLKMNLELLKKEKCHVKPNKVEAE</sequence>
<gene>
    <name evidence="1" type="ORF">Tci_667647</name>
</gene>
<protein>
    <recommendedName>
        <fullName evidence="2">Reverse transcriptase domain-containing protein</fullName>
    </recommendedName>
</protein>
<accession>A0A699KIB1</accession>
<name>A0A699KIB1_TANCI</name>
<proteinExistence type="predicted"/>
<dbReference type="PANTHER" id="PTHR24559:SF444">
    <property type="entry name" value="REVERSE TRANSCRIPTASE DOMAIN-CONTAINING PROTEIN"/>
    <property type="match status" value="1"/>
</dbReference>
<dbReference type="Gene3D" id="3.10.10.10">
    <property type="entry name" value="HIV Type 1 Reverse Transcriptase, subunit A, domain 1"/>
    <property type="match status" value="1"/>
</dbReference>
<dbReference type="InterPro" id="IPR043502">
    <property type="entry name" value="DNA/RNA_pol_sf"/>
</dbReference>
<dbReference type="InterPro" id="IPR053134">
    <property type="entry name" value="RNA-dir_DNA_polymerase"/>
</dbReference>